<accession>A0ACC1MRB4</accession>
<reference evidence="1" key="1">
    <citation type="submission" date="2022-08" db="EMBL/GenBank/DDBJ databases">
        <title>Genome Sequence of Pycnoporus sanguineus.</title>
        <authorList>
            <person name="Buettner E."/>
        </authorList>
    </citation>
    <scope>NUCLEOTIDE SEQUENCE</scope>
    <source>
        <strain evidence="1">CG-C14</strain>
    </source>
</reference>
<dbReference type="Proteomes" id="UP001144978">
    <property type="component" value="Unassembled WGS sequence"/>
</dbReference>
<keyword evidence="2" id="KW-1185">Reference proteome</keyword>
<evidence type="ECO:0000313" key="1">
    <source>
        <dbReference type="EMBL" id="KAJ2969562.1"/>
    </source>
</evidence>
<dbReference type="EMBL" id="JANSHE010005735">
    <property type="protein sequence ID" value="KAJ2969562.1"/>
    <property type="molecule type" value="Genomic_DNA"/>
</dbReference>
<protein>
    <submittedName>
        <fullName evidence="1">Uncharacterized protein</fullName>
    </submittedName>
</protein>
<sequence length="148" mass="16527">MGAQGGGHEARRRGGLPRVYSGRSHNCQSDALISGVNTARSVLTRARPHRAYNHRYESRSAGLSSGHRHAERERGGALIEEVRDSDEEEDAFRHLGKLADQAEAEERRKLEAAEEAARKEKKRKRRESKAQDGAADGEEKKSKKKKKS</sequence>
<gene>
    <name evidence="1" type="ORF">NUW54_g12934</name>
</gene>
<name>A0ACC1MRB4_9APHY</name>
<evidence type="ECO:0000313" key="2">
    <source>
        <dbReference type="Proteomes" id="UP001144978"/>
    </source>
</evidence>
<proteinExistence type="predicted"/>
<comment type="caution">
    <text evidence="1">The sequence shown here is derived from an EMBL/GenBank/DDBJ whole genome shotgun (WGS) entry which is preliminary data.</text>
</comment>
<organism evidence="1 2">
    <name type="scientific">Trametes sanguinea</name>
    <dbReference type="NCBI Taxonomy" id="158606"/>
    <lineage>
        <taxon>Eukaryota</taxon>
        <taxon>Fungi</taxon>
        <taxon>Dikarya</taxon>
        <taxon>Basidiomycota</taxon>
        <taxon>Agaricomycotina</taxon>
        <taxon>Agaricomycetes</taxon>
        <taxon>Polyporales</taxon>
        <taxon>Polyporaceae</taxon>
        <taxon>Trametes</taxon>
    </lineage>
</organism>